<organism evidence="2 3">
    <name type="scientific">Clostridium argentinense CDC 2741</name>
    <dbReference type="NCBI Taxonomy" id="1418104"/>
    <lineage>
        <taxon>Bacteria</taxon>
        <taxon>Bacillati</taxon>
        <taxon>Bacillota</taxon>
        <taxon>Clostridia</taxon>
        <taxon>Eubacteriales</taxon>
        <taxon>Clostridiaceae</taxon>
        <taxon>Clostridium</taxon>
    </lineage>
</organism>
<keyword evidence="3" id="KW-1185">Reference proteome</keyword>
<protein>
    <submittedName>
        <fullName evidence="2">Uncharacterized protein</fullName>
    </submittedName>
</protein>
<dbReference type="Proteomes" id="UP000031366">
    <property type="component" value="Unassembled WGS sequence"/>
</dbReference>
<dbReference type="AlphaFoldDB" id="A0A0C1QTN4"/>
<keyword evidence="1" id="KW-0472">Membrane</keyword>
<sequence>MRGYVFSKRNITIFITSFIVTTLIRIKSVKTYLIPFNACTENLYETWCSYISWMISHNKLLDYFIILILPSLLIALIITFILNLFHK</sequence>
<reference evidence="2 3" key="1">
    <citation type="journal article" date="2015" name="Infect. Genet. Evol.">
        <title>Genomic sequences of six botulinum neurotoxin-producing strains representing three clostridial species illustrate the mobility and diversity of botulinum neurotoxin genes.</title>
        <authorList>
            <person name="Smith T.J."/>
            <person name="Hill K.K."/>
            <person name="Xie G."/>
            <person name="Foley B.T."/>
            <person name="Williamson C.H."/>
            <person name="Foster J.T."/>
            <person name="Johnson S.L."/>
            <person name="Chertkov O."/>
            <person name="Teshima H."/>
            <person name="Gibbons H.S."/>
            <person name="Johnsky L.A."/>
            <person name="Karavis M.A."/>
            <person name="Smith L.A."/>
        </authorList>
    </citation>
    <scope>NUCLEOTIDE SEQUENCE [LARGE SCALE GENOMIC DNA]</scope>
    <source>
        <strain evidence="2 3">CDC 2741</strain>
    </source>
</reference>
<keyword evidence="1" id="KW-0812">Transmembrane</keyword>
<evidence type="ECO:0000256" key="1">
    <source>
        <dbReference type="SAM" id="Phobius"/>
    </source>
</evidence>
<evidence type="ECO:0000313" key="3">
    <source>
        <dbReference type="Proteomes" id="UP000031366"/>
    </source>
</evidence>
<proteinExistence type="predicted"/>
<feature type="transmembrane region" description="Helical" evidence="1">
    <location>
        <begin position="63"/>
        <end position="85"/>
    </location>
</feature>
<name>A0A0C1QTN4_9CLOT</name>
<dbReference type="EMBL" id="AYSO01000020">
    <property type="protein sequence ID" value="KIE44342.1"/>
    <property type="molecule type" value="Genomic_DNA"/>
</dbReference>
<feature type="transmembrane region" description="Helical" evidence="1">
    <location>
        <begin position="12"/>
        <end position="28"/>
    </location>
</feature>
<dbReference type="STRING" id="29341.RSJ17_04895"/>
<comment type="caution">
    <text evidence="2">The sequence shown here is derived from an EMBL/GenBank/DDBJ whole genome shotgun (WGS) entry which is preliminary data.</text>
</comment>
<gene>
    <name evidence="2" type="ORF">U732_422</name>
</gene>
<evidence type="ECO:0000313" key="2">
    <source>
        <dbReference type="EMBL" id="KIE44342.1"/>
    </source>
</evidence>
<accession>A0A0C1QTN4</accession>
<keyword evidence="1" id="KW-1133">Transmembrane helix</keyword>